<dbReference type="AlphaFoldDB" id="A0A290WYM0"/>
<dbReference type="EMBL" id="CP023422">
    <property type="protein sequence ID" value="ATD61974.1"/>
    <property type="molecule type" value="Genomic_DNA"/>
</dbReference>
<sequence length="151" mass="17205">MKKYWFAVALALAQPTVHAEEKSDPLDAFRVQTQFQTLMCRMETHAAILQVQLGKLDDAVPPMRICIKKAKADLKKIYPAALKVVAKKPPQKNYSKITTPRRSRHSKVSLQIRAKRNRAMLTPLYTSIQENLGITVHVKNCLKFEQFTAES</sequence>
<name>A0A290WYM0_9BURK</name>
<protein>
    <submittedName>
        <fullName evidence="1">Uncharacterized protein</fullName>
    </submittedName>
</protein>
<proteinExistence type="predicted"/>
<dbReference type="Proteomes" id="UP000218437">
    <property type="component" value="Chromosome"/>
</dbReference>
<gene>
    <name evidence="1" type="ORF">CNX70_18775</name>
</gene>
<dbReference type="KEGG" id="jsv:CNX70_18775"/>
<accession>A0A290WYM0</accession>
<dbReference type="RefSeq" id="WP_096236059.1">
    <property type="nucleotide sequence ID" value="NZ_CP023422.1"/>
</dbReference>
<reference evidence="1 2" key="1">
    <citation type="submission" date="2017-09" db="EMBL/GenBank/DDBJ databases">
        <title>Complete genome sequence of Janthinobacterium svalbardensis PAMC 27463.</title>
        <authorList>
            <person name="Cho Y.-J."/>
            <person name="Cho A."/>
            <person name="Kim O.-S."/>
            <person name="Lee J.-I."/>
        </authorList>
    </citation>
    <scope>NUCLEOTIDE SEQUENCE [LARGE SCALE GENOMIC DNA]</scope>
    <source>
        <strain evidence="1 2">PAMC 27463</strain>
    </source>
</reference>
<evidence type="ECO:0000313" key="1">
    <source>
        <dbReference type="EMBL" id="ATD61974.1"/>
    </source>
</evidence>
<keyword evidence="2" id="KW-1185">Reference proteome</keyword>
<evidence type="ECO:0000313" key="2">
    <source>
        <dbReference type="Proteomes" id="UP000218437"/>
    </source>
</evidence>
<organism evidence="1 2">
    <name type="scientific">Janthinobacterium svalbardensis</name>
    <dbReference type="NCBI Taxonomy" id="368607"/>
    <lineage>
        <taxon>Bacteria</taxon>
        <taxon>Pseudomonadati</taxon>
        <taxon>Pseudomonadota</taxon>
        <taxon>Betaproteobacteria</taxon>
        <taxon>Burkholderiales</taxon>
        <taxon>Oxalobacteraceae</taxon>
        <taxon>Janthinobacterium</taxon>
    </lineage>
</organism>